<dbReference type="AlphaFoldDB" id="A0A4Y2C650"/>
<organism evidence="1 2">
    <name type="scientific">Araneus ventricosus</name>
    <name type="common">Orbweaver spider</name>
    <name type="synonym">Epeira ventricosa</name>
    <dbReference type="NCBI Taxonomy" id="182803"/>
    <lineage>
        <taxon>Eukaryota</taxon>
        <taxon>Metazoa</taxon>
        <taxon>Ecdysozoa</taxon>
        <taxon>Arthropoda</taxon>
        <taxon>Chelicerata</taxon>
        <taxon>Arachnida</taxon>
        <taxon>Araneae</taxon>
        <taxon>Araneomorphae</taxon>
        <taxon>Entelegynae</taxon>
        <taxon>Araneoidea</taxon>
        <taxon>Araneidae</taxon>
        <taxon>Araneus</taxon>
    </lineage>
</organism>
<dbReference type="OrthoDB" id="5326588at2759"/>
<proteinExistence type="predicted"/>
<gene>
    <name evidence="1" type="ORF">AVEN_8664_1</name>
</gene>
<comment type="caution">
    <text evidence="1">The sequence shown here is derived from an EMBL/GenBank/DDBJ whole genome shotgun (WGS) entry which is preliminary data.</text>
</comment>
<accession>A0A4Y2C650</accession>
<sequence>MTDSSHVCTPYLGDEIWDLKSAGFFSIFLLAEEIRLNVLDDSMRRHGLPRETIYGERLYEVGNVDQLGSPWSANVFGVLSAVRASKLLEAER</sequence>
<evidence type="ECO:0000313" key="2">
    <source>
        <dbReference type="Proteomes" id="UP000499080"/>
    </source>
</evidence>
<evidence type="ECO:0000313" key="1">
    <source>
        <dbReference type="EMBL" id="GBL98784.1"/>
    </source>
</evidence>
<name>A0A4Y2C650_ARAVE</name>
<reference evidence="1 2" key="1">
    <citation type="journal article" date="2019" name="Sci. Rep.">
        <title>Orb-weaving spider Araneus ventricosus genome elucidates the spidroin gene catalogue.</title>
        <authorList>
            <person name="Kono N."/>
            <person name="Nakamura H."/>
            <person name="Ohtoshi R."/>
            <person name="Moran D.A.P."/>
            <person name="Shinohara A."/>
            <person name="Yoshida Y."/>
            <person name="Fujiwara M."/>
            <person name="Mori M."/>
            <person name="Tomita M."/>
            <person name="Arakawa K."/>
        </authorList>
    </citation>
    <scope>NUCLEOTIDE SEQUENCE [LARGE SCALE GENOMIC DNA]</scope>
</reference>
<dbReference type="Proteomes" id="UP000499080">
    <property type="component" value="Unassembled WGS sequence"/>
</dbReference>
<keyword evidence="2" id="KW-1185">Reference proteome</keyword>
<protein>
    <submittedName>
        <fullName evidence="1">Uncharacterized protein</fullName>
    </submittedName>
</protein>
<dbReference type="EMBL" id="BGPR01000142">
    <property type="protein sequence ID" value="GBL98784.1"/>
    <property type="molecule type" value="Genomic_DNA"/>
</dbReference>